<proteinExistence type="inferred from homology"/>
<dbReference type="Pfam" id="PF03981">
    <property type="entry name" value="Ubiq_cyt_C_chap"/>
    <property type="match status" value="1"/>
</dbReference>
<dbReference type="InterPro" id="IPR021150">
    <property type="entry name" value="Ubiq_cyt_c_chap"/>
</dbReference>
<feature type="domain" description="Ubiquinol-cytochrome c chaperone" evidence="2">
    <location>
        <begin position="51"/>
        <end position="193"/>
    </location>
</feature>
<gene>
    <name evidence="3" type="ORF">ANDGO_06964</name>
</gene>
<reference evidence="3" key="1">
    <citation type="submission" date="2019-09" db="EMBL/GenBank/DDBJ databases">
        <title>The Mitochondrial Proteome of the Jakobid, Andalucia godoyi, a Protist With the Most Gene-Rich and Bacteria-Like Mitochondrial Genome.</title>
        <authorList>
            <person name="Gray M.W."/>
            <person name="Burger G."/>
            <person name="Derelle R."/>
            <person name="Klimes V."/>
            <person name="Leger M."/>
            <person name="Sarrasin M."/>
            <person name="Vlcek C."/>
            <person name="Roger A.J."/>
            <person name="Elias M."/>
            <person name="Lang B.F."/>
        </authorList>
    </citation>
    <scope>NUCLEOTIDE SEQUENCE</scope>
    <source>
        <strain evidence="3">And28</strain>
    </source>
</reference>
<sequence>MSVFGGLLRMIGYHGNYAMSIRSSREVYARCMLQASSADMIHAFLPTKLEFSQKWEFHVIHVWLVLRRLRSVHPDAKSAAKDVSQKVFDRMWEDSEKKVLDAGVSAFVLSRYVKKLQQGFYGSCMALDLATSTNAGSGADAVLAGALFRNLHECDSTEISAEALRNGAVYIRAQLNHLSAIPDAQMLAGDFAFLPWENVEQIIQKSLSTAN</sequence>
<evidence type="ECO:0000259" key="2">
    <source>
        <dbReference type="Pfam" id="PF03981"/>
    </source>
</evidence>
<evidence type="ECO:0000313" key="3">
    <source>
        <dbReference type="EMBL" id="KAF0852480.1"/>
    </source>
</evidence>
<name>A0A8K0F2N3_ANDGO</name>
<protein>
    <submittedName>
        <fullName evidence="3">Mitochondrial CIII assembly factor Cbp3 (Chaperone)</fullName>
    </submittedName>
</protein>
<dbReference type="Proteomes" id="UP000799049">
    <property type="component" value="Unassembled WGS sequence"/>
</dbReference>
<dbReference type="EMBL" id="VRVR01000034">
    <property type="protein sequence ID" value="KAF0852480.1"/>
    <property type="molecule type" value="Genomic_DNA"/>
</dbReference>
<organism evidence="3 4">
    <name type="scientific">Andalucia godoyi</name>
    <name type="common">Flagellate</name>
    <dbReference type="NCBI Taxonomy" id="505711"/>
    <lineage>
        <taxon>Eukaryota</taxon>
        <taxon>Discoba</taxon>
        <taxon>Jakobida</taxon>
        <taxon>Andalucina</taxon>
        <taxon>Andaluciidae</taxon>
        <taxon>Andalucia</taxon>
    </lineage>
</organism>
<dbReference type="PANTHER" id="PTHR12184:SF1">
    <property type="entry name" value="UBIQUINOL-CYTOCHROME-C REDUCTASE COMPLEX ASSEMBLY FACTOR 1"/>
    <property type="match status" value="1"/>
</dbReference>
<dbReference type="PANTHER" id="PTHR12184">
    <property type="entry name" value="UBIQUINOL-CYTOCHROME C REDUCTASE COMPLEX ASSEMBLY FACTOR 1 FAMILY MEMBER"/>
    <property type="match status" value="1"/>
</dbReference>
<dbReference type="GO" id="GO:0005739">
    <property type="term" value="C:mitochondrion"/>
    <property type="evidence" value="ECO:0007669"/>
    <property type="project" value="TreeGrafter"/>
</dbReference>
<dbReference type="GO" id="GO:0034551">
    <property type="term" value="P:mitochondrial respiratory chain complex III assembly"/>
    <property type="evidence" value="ECO:0007669"/>
    <property type="project" value="TreeGrafter"/>
</dbReference>
<dbReference type="InterPro" id="IPR007129">
    <property type="entry name" value="Ubiqinol_cyt_c_chaperone_CPB3"/>
</dbReference>
<dbReference type="OrthoDB" id="10253878at2759"/>
<dbReference type="AlphaFoldDB" id="A0A8K0F2N3"/>
<comment type="similarity">
    <text evidence="1">Belongs to the CBP3 family.</text>
</comment>
<evidence type="ECO:0000256" key="1">
    <source>
        <dbReference type="ARBA" id="ARBA00006407"/>
    </source>
</evidence>
<evidence type="ECO:0000313" key="4">
    <source>
        <dbReference type="Proteomes" id="UP000799049"/>
    </source>
</evidence>
<accession>A0A8K0F2N3</accession>
<keyword evidence="4" id="KW-1185">Reference proteome</keyword>
<comment type="caution">
    <text evidence="3">The sequence shown here is derived from an EMBL/GenBank/DDBJ whole genome shotgun (WGS) entry which is preliminary data.</text>
</comment>